<name>A0AAW5R7E3_9HYPH</name>
<evidence type="ECO:0000256" key="2">
    <source>
        <dbReference type="ARBA" id="ARBA00022630"/>
    </source>
</evidence>
<accession>A0AAW5R7E3</accession>
<organism evidence="9 10">
    <name type="scientific">Microbaculum marinisediminis</name>
    <dbReference type="NCBI Taxonomy" id="2931392"/>
    <lineage>
        <taxon>Bacteria</taxon>
        <taxon>Pseudomonadati</taxon>
        <taxon>Pseudomonadota</taxon>
        <taxon>Alphaproteobacteria</taxon>
        <taxon>Hyphomicrobiales</taxon>
        <taxon>Tepidamorphaceae</taxon>
        <taxon>Microbaculum</taxon>
    </lineage>
</organism>
<evidence type="ECO:0000256" key="6">
    <source>
        <dbReference type="PIRSR" id="PIRSR000138-1"/>
    </source>
</evidence>
<dbReference type="PROSITE" id="PS00557">
    <property type="entry name" value="FMN_HYDROXY_ACID_DH_1"/>
    <property type="match status" value="1"/>
</dbReference>
<feature type="binding site" evidence="7">
    <location>
        <position position="139"/>
    </location>
    <ligand>
        <name>glyoxylate</name>
        <dbReference type="ChEBI" id="CHEBI:36655"/>
    </ligand>
</feature>
<dbReference type="GO" id="GO:0005886">
    <property type="term" value="C:plasma membrane"/>
    <property type="evidence" value="ECO:0007669"/>
    <property type="project" value="TreeGrafter"/>
</dbReference>
<keyword evidence="2 7" id="KW-0285">Flavoprotein</keyword>
<reference evidence="9 10" key="1">
    <citation type="submission" date="2022-04" db="EMBL/GenBank/DDBJ databases">
        <authorList>
            <person name="Ye Y.-Q."/>
            <person name="Du Z.-J."/>
        </authorList>
    </citation>
    <scope>NUCLEOTIDE SEQUENCE [LARGE SCALE GENOMIC DNA]</scope>
    <source>
        <strain evidence="9 10">A6E488</strain>
    </source>
</reference>
<evidence type="ECO:0000256" key="7">
    <source>
        <dbReference type="PIRSR" id="PIRSR000138-2"/>
    </source>
</evidence>
<keyword evidence="4" id="KW-0560">Oxidoreductase</keyword>
<evidence type="ECO:0000256" key="5">
    <source>
        <dbReference type="ARBA" id="ARBA00024042"/>
    </source>
</evidence>
<dbReference type="Pfam" id="PF01070">
    <property type="entry name" value="FMN_dh"/>
    <property type="match status" value="1"/>
</dbReference>
<dbReference type="GO" id="GO:0009060">
    <property type="term" value="P:aerobic respiration"/>
    <property type="evidence" value="ECO:0007669"/>
    <property type="project" value="TreeGrafter"/>
</dbReference>
<keyword evidence="3 7" id="KW-0288">FMN</keyword>
<dbReference type="SUPFAM" id="SSF51395">
    <property type="entry name" value="FMN-linked oxidoreductases"/>
    <property type="match status" value="1"/>
</dbReference>
<dbReference type="InterPro" id="IPR037396">
    <property type="entry name" value="FMN_HAD"/>
</dbReference>
<feature type="binding site" evidence="7">
    <location>
        <begin position="87"/>
        <end position="89"/>
    </location>
    <ligand>
        <name>FMN</name>
        <dbReference type="ChEBI" id="CHEBI:58210"/>
    </ligand>
</feature>
<feature type="active site" description="Proton acceptor" evidence="6">
    <location>
        <position position="285"/>
    </location>
</feature>
<sequence length="411" mass="44695">MARTFASRRVDRALSIDELRHMARRRLPEVVFEYLDGGAEDEVTLRRNRAVFDDVAFLPAALNDVATVDATTSLFGRPMAFPFAVAPTGFNGLMRRDGDLALARAAAAADIPLAQSTVSNARIETVAAVPGLRHWMQLYIFRDQAFMEALLERAERAGCEALILTVDSNVFGNREWDKRNYATPSRPRLSRRFEALRHPGWVRDVLLPGIPGFGNLDEILPPDRRDLSGAAHWSRTQIDPSLSWRHLDWLRTRWRGPLVVKGLLSPSDAVRARDAGADGIVLSNHGGRQLDGAVAPLQILAETRQALGAGTVLMIDGGIRRGSDIAKAVALGADAVLSGRAPLYGLAAGGEAGVARALALLAEQFLRVMALLGRRSVADLSPDCLRDVADLGPLRSVETPCGAQSIRDRPR</sequence>
<dbReference type="CDD" id="cd02809">
    <property type="entry name" value="alpha_hydroxyacid_oxid_FMN"/>
    <property type="match status" value="1"/>
</dbReference>
<dbReference type="GO" id="GO:0004459">
    <property type="term" value="F:L-lactate dehydrogenase (NAD+) activity"/>
    <property type="evidence" value="ECO:0007669"/>
    <property type="project" value="TreeGrafter"/>
</dbReference>
<comment type="caution">
    <text evidence="9">The sequence shown here is derived from an EMBL/GenBank/DDBJ whole genome shotgun (WGS) entry which is preliminary data.</text>
</comment>
<dbReference type="RefSeq" id="WP_261618164.1">
    <property type="nucleotide sequence ID" value="NZ_JALIDZ010000013.1"/>
</dbReference>
<dbReference type="AlphaFoldDB" id="A0AAW5R7E3"/>
<feature type="binding site" evidence="7">
    <location>
        <position position="283"/>
    </location>
    <ligand>
        <name>FMN</name>
        <dbReference type="ChEBI" id="CHEBI:58210"/>
    </ligand>
</feature>
<dbReference type="PROSITE" id="PS51349">
    <property type="entry name" value="FMN_HYDROXY_ACID_DH_2"/>
    <property type="match status" value="1"/>
</dbReference>
<evidence type="ECO:0000313" key="9">
    <source>
        <dbReference type="EMBL" id="MCT8974578.1"/>
    </source>
</evidence>
<feature type="binding site" evidence="7">
    <location>
        <begin position="316"/>
        <end position="320"/>
    </location>
    <ligand>
        <name>FMN</name>
        <dbReference type="ChEBI" id="CHEBI:58210"/>
    </ligand>
</feature>
<dbReference type="GO" id="GO:0010181">
    <property type="term" value="F:FMN binding"/>
    <property type="evidence" value="ECO:0007669"/>
    <property type="project" value="InterPro"/>
</dbReference>
<dbReference type="Gene3D" id="3.20.20.70">
    <property type="entry name" value="Aldolase class I"/>
    <property type="match status" value="1"/>
</dbReference>
<gene>
    <name evidence="9" type="ORF">MUB46_22155</name>
</gene>
<evidence type="ECO:0000256" key="1">
    <source>
        <dbReference type="ARBA" id="ARBA00001917"/>
    </source>
</evidence>
<dbReference type="PANTHER" id="PTHR10578">
    <property type="entry name" value="S -2-HYDROXY-ACID OXIDASE-RELATED"/>
    <property type="match status" value="1"/>
</dbReference>
<protein>
    <submittedName>
        <fullName evidence="9">Alpha-hydroxy-acid oxidizing protein</fullName>
    </submittedName>
</protein>
<dbReference type="FunFam" id="3.20.20.70:FF:000029">
    <property type="entry name" value="L-lactate dehydrogenase"/>
    <property type="match status" value="1"/>
</dbReference>
<dbReference type="EMBL" id="JALIDZ010000013">
    <property type="protein sequence ID" value="MCT8974578.1"/>
    <property type="molecule type" value="Genomic_DNA"/>
</dbReference>
<feature type="binding site" evidence="7">
    <location>
        <position position="165"/>
    </location>
    <ligand>
        <name>FMN</name>
        <dbReference type="ChEBI" id="CHEBI:58210"/>
    </ligand>
</feature>
<evidence type="ECO:0000259" key="8">
    <source>
        <dbReference type="PROSITE" id="PS51349"/>
    </source>
</evidence>
<evidence type="ECO:0000256" key="3">
    <source>
        <dbReference type="ARBA" id="ARBA00022643"/>
    </source>
</evidence>
<feature type="binding site" evidence="7">
    <location>
        <position position="174"/>
    </location>
    <ligand>
        <name>glyoxylate</name>
        <dbReference type="ChEBI" id="CHEBI:36655"/>
    </ligand>
</feature>
<feature type="binding site" evidence="7">
    <location>
        <position position="288"/>
    </location>
    <ligand>
        <name>glyoxylate</name>
        <dbReference type="ChEBI" id="CHEBI:36655"/>
    </ligand>
</feature>
<feature type="binding site" evidence="7">
    <location>
        <position position="34"/>
    </location>
    <ligand>
        <name>glyoxylate</name>
        <dbReference type="ChEBI" id="CHEBI:36655"/>
    </ligand>
</feature>
<feature type="binding site" evidence="7">
    <location>
        <position position="261"/>
    </location>
    <ligand>
        <name>FMN</name>
        <dbReference type="ChEBI" id="CHEBI:58210"/>
    </ligand>
</feature>
<dbReference type="PIRSF" id="PIRSF000138">
    <property type="entry name" value="Al-hdrx_acd_dh"/>
    <property type="match status" value="1"/>
</dbReference>
<dbReference type="PANTHER" id="PTHR10578:SF107">
    <property type="entry name" value="2-HYDROXYACID OXIDASE 1"/>
    <property type="match status" value="1"/>
</dbReference>
<dbReference type="InterPro" id="IPR012133">
    <property type="entry name" value="Alpha-hydoxy_acid_DH_FMN"/>
</dbReference>
<feature type="domain" description="FMN hydroxy acid dehydrogenase" evidence="8">
    <location>
        <begin position="8"/>
        <end position="390"/>
    </location>
</feature>
<dbReference type="Proteomes" id="UP001320898">
    <property type="component" value="Unassembled WGS sequence"/>
</dbReference>
<comment type="similarity">
    <text evidence="5">Belongs to the FMN-dependent alpha-hydroxy acid dehydrogenase family.</text>
</comment>
<feature type="binding site" evidence="7">
    <location>
        <position position="137"/>
    </location>
    <ligand>
        <name>FMN</name>
        <dbReference type="ChEBI" id="CHEBI:58210"/>
    </ligand>
</feature>
<feature type="binding site" evidence="7">
    <location>
        <position position="116"/>
    </location>
    <ligand>
        <name>FMN</name>
        <dbReference type="ChEBI" id="CHEBI:58210"/>
    </ligand>
</feature>
<feature type="binding site" evidence="7">
    <location>
        <begin position="339"/>
        <end position="340"/>
    </location>
    <ligand>
        <name>FMN</name>
        <dbReference type="ChEBI" id="CHEBI:58210"/>
    </ligand>
</feature>
<evidence type="ECO:0000256" key="4">
    <source>
        <dbReference type="ARBA" id="ARBA00023002"/>
    </source>
</evidence>
<evidence type="ECO:0000313" key="10">
    <source>
        <dbReference type="Proteomes" id="UP001320898"/>
    </source>
</evidence>
<feature type="binding site" evidence="7">
    <location>
        <position position="285"/>
    </location>
    <ligand>
        <name>glyoxylate</name>
        <dbReference type="ChEBI" id="CHEBI:36655"/>
    </ligand>
</feature>
<dbReference type="InterPro" id="IPR000262">
    <property type="entry name" value="FMN-dep_DH"/>
</dbReference>
<comment type="cofactor">
    <cofactor evidence="1">
        <name>FMN</name>
        <dbReference type="ChEBI" id="CHEBI:58210"/>
    </cofactor>
</comment>
<proteinExistence type="inferred from homology"/>
<dbReference type="InterPro" id="IPR013785">
    <property type="entry name" value="Aldolase_TIM"/>
</dbReference>
<keyword evidence="10" id="KW-1185">Reference proteome</keyword>
<dbReference type="InterPro" id="IPR008259">
    <property type="entry name" value="FMN_hydac_DH_AS"/>
</dbReference>